<reference evidence="2 3" key="1">
    <citation type="submission" date="2020-03" db="EMBL/GenBank/DDBJ databases">
        <title>WGS of actinomycetes isolated from Thailand.</title>
        <authorList>
            <person name="Thawai C."/>
        </authorList>
    </citation>
    <scope>NUCLEOTIDE SEQUENCE [LARGE SCALE GENOMIC DNA]</scope>
    <source>
        <strain evidence="2 3">PRB2-1</strain>
    </source>
</reference>
<evidence type="ECO:0000313" key="3">
    <source>
        <dbReference type="Proteomes" id="UP000734511"/>
    </source>
</evidence>
<feature type="chain" id="PRO_5046364341" evidence="1">
    <location>
        <begin position="32"/>
        <end position="136"/>
    </location>
</feature>
<dbReference type="Proteomes" id="UP000734511">
    <property type="component" value="Unassembled WGS sequence"/>
</dbReference>
<name>A0ABX0ZS25_9ACTN</name>
<proteinExistence type="predicted"/>
<gene>
    <name evidence="2" type="ORF">HCN08_20720</name>
</gene>
<dbReference type="RefSeq" id="WP_167984668.1">
    <property type="nucleotide sequence ID" value="NZ_JAATEJ010000017.1"/>
</dbReference>
<keyword evidence="3" id="KW-1185">Reference proteome</keyword>
<accession>A0ABX0ZS25</accession>
<dbReference type="EMBL" id="JAATEJ010000017">
    <property type="protein sequence ID" value="NJP45810.1"/>
    <property type="molecule type" value="Genomic_DNA"/>
</dbReference>
<feature type="signal peptide" evidence="1">
    <location>
        <begin position="1"/>
        <end position="31"/>
    </location>
</feature>
<sequence length="136" mass="14228">MRKSVRNLLPVVAVGAALAGAVVVPAAAAQAAPATSATPAFAHCAIRAPYDHDTSKWSDGYALSAARIRSGSSATCGTRDIVSPGASGDELDYYCYTTGDDGYTWTYLRDNATGVEGWVRDDALNNYGANVTCEWS</sequence>
<comment type="caution">
    <text evidence="2">The sequence shown here is derived from an EMBL/GenBank/DDBJ whole genome shotgun (WGS) entry which is preliminary data.</text>
</comment>
<protein>
    <submittedName>
        <fullName evidence="2">SH3 domain-containing protein</fullName>
    </submittedName>
</protein>
<evidence type="ECO:0000313" key="2">
    <source>
        <dbReference type="EMBL" id="NJP45810.1"/>
    </source>
</evidence>
<keyword evidence="1" id="KW-0732">Signal</keyword>
<evidence type="ECO:0000256" key="1">
    <source>
        <dbReference type="SAM" id="SignalP"/>
    </source>
</evidence>
<organism evidence="2 3">
    <name type="scientific">Actinacidiphila epipremni</name>
    <dbReference type="NCBI Taxonomy" id="2053013"/>
    <lineage>
        <taxon>Bacteria</taxon>
        <taxon>Bacillati</taxon>
        <taxon>Actinomycetota</taxon>
        <taxon>Actinomycetes</taxon>
        <taxon>Kitasatosporales</taxon>
        <taxon>Streptomycetaceae</taxon>
        <taxon>Actinacidiphila</taxon>
    </lineage>
</organism>